<dbReference type="RefSeq" id="WP_251486537.1">
    <property type="nucleotide sequence ID" value="NZ_CAJSLV010000044.1"/>
</dbReference>
<keyword evidence="2" id="KW-0472">Membrane</keyword>
<feature type="transmembrane region" description="Helical" evidence="2">
    <location>
        <begin position="29"/>
        <end position="50"/>
    </location>
</feature>
<keyword evidence="2" id="KW-1133">Transmembrane helix</keyword>
<accession>A0A9W4DLD0</accession>
<organism evidence="3 4">
    <name type="scientific">Actinacidiphila cocklensis</name>
    <dbReference type="NCBI Taxonomy" id="887465"/>
    <lineage>
        <taxon>Bacteria</taxon>
        <taxon>Bacillati</taxon>
        <taxon>Actinomycetota</taxon>
        <taxon>Actinomycetes</taxon>
        <taxon>Kitasatosporales</taxon>
        <taxon>Streptomycetaceae</taxon>
        <taxon>Actinacidiphila</taxon>
    </lineage>
</organism>
<comment type="caution">
    <text evidence="3">The sequence shown here is derived from an EMBL/GenBank/DDBJ whole genome shotgun (WGS) entry which is preliminary data.</text>
</comment>
<dbReference type="EMBL" id="CAJSLV010000044">
    <property type="protein sequence ID" value="CAG6392272.1"/>
    <property type="molecule type" value="Genomic_DNA"/>
</dbReference>
<keyword evidence="4" id="KW-1185">Reference proteome</keyword>
<feature type="region of interest" description="Disordered" evidence="1">
    <location>
        <begin position="1"/>
        <end position="26"/>
    </location>
</feature>
<keyword evidence="2" id="KW-0812">Transmembrane</keyword>
<name>A0A9W4DLD0_9ACTN</name>
<gene>
    <name evidence="3" type="ORF">SCOCK_160054</name>
</gene>
<evidence type="ECO:0000313" key="3">
    <source>
        <dbReference type="EMBL" id="CAG6392272.1"/>
    </source>
</evidence>
<dbReference type="Proteomes" id="UP001152519">
    <property type="component" value="Unassembled WGS sequence"/>
</dbReference>
<evidence type="ECO:0000256" key="1">
    <source>
        <dbReference type="SAM" id="MobiDB-lite"/>
    </source>
</evidence>
<feature type="compositionally biased region" description="Pro residues" evidence="1">
    <location>
        <begin position="12"/>
        <end position="23"/>
    </location>
</feature>
<protein>
    <submittedName>
        <fullName evidence="3">Uncharacterized protein</fullName>
    </submittedName>
</protein>
<dbReference type="AlphaFoldDB" id="A0A9W4DLD0"/>
<evidence type="ECO:0000313" key="4">
    <source>
        <dbReference type="Proteomes" id="UP001152519"/>
    </source>
</evidence>
<proteinExistence type="predicted"/>
<sequence>MQSQQPHSPDVPATPPAVPPPPRSRTATVVVSLVAGLVLGAAGVGAGWALSGGDGDSAGGPTPAGDARAACQALDGFDESKYAAKGPEGEIALNRYAAAGAFSASAAAGDASYEPLAQAVRRSQDRHNRVFDFDAKVKQDLDEARRICGTL</sequence>
<evidence type="ECO:0000256" key="2">
    <source>
        <dbReference type="SAM" id="Phobius"/>
    </source>
</evidence>
<reference evidence="3" key="1">
    <citation type="submission" date="2021-05" db="EMBL/GenBank/DDBJ databases">
        <authorList>
            <person name="Arsene-Ploetze F."/>
        </authorList>
    </citation>
    <scope>NUCLEOTIDE SEQUENCE</scope>
    <source>
        <strain evidence="3">DSM 42138</strain>
    </source>
</reference>